<feature type="transmembrane region" description="Helical" evidence="1">
    <location>
        <begin position="150"/>
        <end position="171"/>
    </location>
</feature>
<organism evidence="2">
    <name type="scientific">bioreactor metagenome</name>
    <dbReference type="NCBI Taxonomy" id="1076179"/>
    <lineage>
        <taxon>unclassified sequences</taxon>
        <taxon>metagenomes</taxon>
        <taxon>ecological metagenomes</taxon>
    </lineage>
</organism>
<protein>
    <submittedName>
        <fullName evidence="2">Uncharacterized protein</fullName>
    </submittedName>
</protein>
<reference evidence="2" key="1">
    <citation type="submission" date="2019-08" db="EMBL/GenBank/DDBJ databases">
        <authorList>
            <person name="Kucharzyk K."/>
            <person name="Murdoch R.W."/>
            <person name="Higgins S."/>
            <person name="Loffler F."/>
        </authorList>
    </citation>
    <scope>NUCLEOTIDE SEQUENCE</scope>
</reference>
<feature type="transmembrane region" description="Helical" evidence="1">
    <location>
        <begin position="335"/>
        <end position="353"/>
    </location>
</feature>
<dbReference type="AlphaFoldDB" id="A0A644V8G7"/>
<dbReference type="InterPro" id="IPR038770">
    <property type="entry name" value="Na+/solute_symporter_sf"/>
</dbReference>
<feature type="transmembrane region" description="Helical" evidence="1">
    <location>
        <begin position="183"/>
        <end position="205"/>
    </location>
</feature>
<gene>
    <name evidence="2" type="ORF">SDC9_33647</name>
</gene>
<name>A0A644V8G7_9ZZZZ</name>
<keyword evidence="1" id="KW-0812">Transmembrane</keyword>
<proteinExistence type="predicted"/>
<feature type="transmembrane region" description="Helical" evidence="1">
    <location>
        <begin position="121"/>
        <end position="138"/>
    </location>
</feature>
<dbReference type="EMBL" id="VSSQ01000242">
    <property type="protein sequence ID" value="MPL87646.1"/>
    <property type="molecule type" value="Genomic_DNA"/>
</dbReference>
<accession>A0A644V8G7</accession>
<evidence type="ECO:0000256" key="1">
    <source>
        <dbReference type="SAM" id="Phobius"/>
    </source>
</evidence>
<feature type="transmembrane region" description="Helical" evidence="1">
    <location>
        <begin position="212"/>
        <end position="228"/>
    </location>
</feature>
<dbReference type="Gene3D" id="1.20.1530.20">
    <property type="match status" value="1"/>
</dbReference>
<comment type="caution">
    <text evidence="2">The sequence shown here is derived from an EMBL/GenBank/DDBJ whole genome shotgun (WGS) entry which is preliminary data.</text>
</comment>
<feature type="transmembrane region" description="Helical" evidence="1">
    <location>
        <begin position="50"/>
        <end position="72"/>
    </location>
</feature>
<feature type="transmembrane region" description="Helical" evidence="1">
    <location>
        <begin position="365"/>
        <end position="384"/>
    </location>
</feature>
<feature type="transmembrane region" description="Helical" evidence="1">
    <location>
        <begin position="92"/>
        <end position="115"/>
    </location>
</feature>
<evidence type="ECO:0000313" key="2">
    <source>
        <dbReference type="EMBL" id="MPL87646.1"/>
    </source>
</evidence>
<sequence length="391" mass="43584">MTSAIIITFCVLLLIAYLFDVTSSRTKIPSVILLLVLGWLLKEISHIFKISIPDISFSLPLLGTIGLILIVLDGTLELEIEKGKLRSIAQPLIGSLFSVIFLSVLLSFLFMKLGAADFRSALLYAVPFSIISSAIAIPSTRSMCRENREFVVYDTSFSDILGVVFFSYLAYSSSFSIGSVTFFIAQIIFMIFISVAASAGLSYLLGRMRHQIKFIPIILLIMLIYSLAELYHLPALIFILIFGLTIANLQRLTKLPLISKFFFGSIEKEVTRFKEINAEATFLIRSLFFLVFGFMIETSEILDPGTLKLAFFIVFIILTIRAFQLKITGNKLFPLLFIVPRGLITILLFMSITTANKIPFITENLILQIIVISSAVMILGTATVKKVNSDT</sequence>
<keyword evidence="1" id="KW-1133">Transmembrane helix</keyword>
<keyword evidence="1" id="KW-0472">Membrane</keyword>
<feature type="transmembrane region" description="Helical" evidence="1">
    <location>
        <begin position="305"/>
        <end position="323"/>
    </location>
</feature>